<name>A0ABV8R8G8_9FLAO</name>
<organism evidence="2 3">
    <name type="scientific">Polaribacter marinivivus</name>
    <dbReference type="NCBI Taxonomy" id="1524260"/>
    <lineage>
        <taxon>Bacteria</taxon>
        <taxon>Pseudomonadati</taxon>
        <taxon>Bacteroidota</taxon>
        <taxon>Flavobacteriia</taxon>
        <taxon>Flavobacteriales</taxon>
        <taxon>Flavobacteriaceae</taxon>
    </lineage>
</organism>
<evidence type="ECO:0008006" key="4">
    <source>
        <dbReference type="Google" id="ProtNLM"/>
    </source>
</evidence>
<keyword evidence="3" id="KW-1185">Reference proteome</keyword>
<proteinExistence type="predicted"/>
<sequence length="140" mass="16340">MRVVAKTIYTALITFSIVFFSSCENSADDIQKELSIQQKVEQLKSGQWLLKDFEDRVMHTYKDGKQFTYYGTNNVFPDEAIPGTQTYTIEGDRLTFDYNFGNIITFDVKVSCDNNIIEFYKDGELNKTLYRRNSNYKDCL</sequence>
<dbReference type="RefSeq" id="WP_377408628.1">
    <property type="nucleotide sequence ID" value="NZ_JBHSCY010000001.1"/>
</dbReference>
<feature type="chain" id="PRO_5046438373" description="DUF5640 domain-containing protein" evidence="1">
    <location>
        <begin position="28"/>
        <end position="140"/>
    </location>
</feature>
<accession>A0ABV8R8G8</accession>
<protein>
    <recommendedName>
        <fullName evidence="4">DUF5640 domain-containing protein</fullName>
    </recommendedName>
</protein>
<comment type="caution">
    <text evidence="2">The sequence shown here is derived from an EMBL/GenBank/DDBJ whole genome shotgun (WGS) entry which is preliminary data.</text>
</comment>
<gene>
    <name evidence="2" type="ORF">ACFOWD_05000</name>
</gene>
<dbReference type="PROSITE" id="PS51257">
    <property type="entry name" value="PROKAR_LIPOPROTEIN"/>
    <property type="match status" value="1"/>
</dbReference>
<evidence type="ECO:0000313" key="3">
    <source>
        <dbReference type="Proteomes" id="UP001595826"/>
    </source>
</evidence>
<dbReference type="Proteomes" id="UP001595826">
    <property type="component" value="Unassembled WGS sequence"/>
</dbReference>
<feature type="signal peptide" evidence="1">
    <location>
        <begin position="1"/>
        <end position="27"/>
    </location>
</feature>
<dbReference type="EMBL" id="JBHSCY010000001">
    <property type="protein sequence ID" value="MFC4268255.1"/>
    <property type="molecule type" value="Genomic_DNA"/>
</dbReference>
<evidence type="ECO:0000313" key="2">
    <source>
        <dbReference type="EMBL" id="MFC4268255.1"/>
    </source>
</evidence>
<keyword evidence="1" id="KW-0732">Signal</keyword>
<reference evidence="3" key="1">
    <citation type="journal article" date="2019" name="Int. J. Syst. Evol. Microbiol.">
        <title>The Global Catalogue of Microorganisms (GCM) 10K type strain sequencing project: providing services to taxonomists for standard genome sequencing and annotation.</title>
        <authorList>
            <consortium name="The Broad Institute Genomics Platform"/>
            <consortium name="The Broad Institute Genome Sequencing Center for Infectious Disease"/>
            <person name="Wu L."/>
            <person name="Ma J."/>
        </authorList>
    </citation>
    <scope>NUCLEOTIDE SEQUENCE [LARGE SCALE GENOMIC DNA]</scope>
    <source>
        <strain evidence="3">CECT 8655</strain>
    </source>
</reference>
<evidence type="ECO:0000256" key="1">
    <source>
        <dbReference type="SAM" id="SignalP"/>
    </source>
</evidence>